<organism evidence="1 2">
    <name type="scientific">Xenotaenia resolanae</name>
    <dbReference type="NCBI Taxonomy" id="208358"/>
    <lineage>
        <taxon>Eukaryota</taxon>
        <taxon>Metazoa</taxon>
        <taxon>Chordata</taxon>
        <taxon>Craniata</taxon>
        <taxon>Vertebrata</taxon>
        <taxon>Euteleostomi</taxon>
        <taxon>Actinopterygii</taxon>
        <taxon>Neopterygii</taxon>
        <taxon>Teleostei</taxon>
        <taxon>Neoteleostei</taxon>
        <taxon>Acanthomorphata</taxon>
        <taxon>Ovalentaria</taxon>
        <taxon>Atherinomorphae</taxon>
        <taxon>Cyprinodontiformes</taxon>
        <taxon>Goodeidae</taxon>
        <taxon>Xenotaenia</taxon>
    </lineage>
</organism>
<name>A0ABV0W3X0_9TELE</name>
<sequence>MTTGTETGPWHHRSSPMLKSGCEVLLQIPITYFMPDPLVVVVAEQLSLNGRGADGVGVKRATIYGGYSPRSGRPGFESQTQRHLPNVSPSLYPSFLSTYCQK</sequence>
<keyword evidence="2" id="KW-1185">Reference proteome</keyword>
<evidence type="ECO:0000313" key="2">
    <source>
        <dbReference type="Proteomes" id="UP001444071"/>
    </source>
</evidence>
<protein>
    <submittedName>
        <fullName evidence="1">Uncharacterized protein</fullName>
    </submittedName>
</protein>
<evidence type="ECO:0000313" key="1">
    <source>
        <dbReference type="EMBL" id="MEQ2264227.1"/>
    </source>
</evidence>
<gene>
    <name evidence="1" type="ORF">XENORESO_008358</name>
</gene>
<dbReference type="EMBL" id="JAHRIM010030054">
    <property type="protein sequence ID" value="MEQ2264227.1"/>
    <property type="molecule type" value="Genomic_DNA"/>
</dbReference>
<dbReference type="Proteomes" id="UP001444071">
    <property type="component" value="Unassembled WGS sequence"/>
</dbReference>
<accession>A0ABV0W3X0</accession>
<proteinExistence type="predicted"/>
<comment type="caution">
    <text evidence="1">The sequence shown here is derived from an EMBL/GenBank/DDBJ whole genome shotgun (WGS) entry which is preliminary data.</text>
</comment>
<reference evidence="1 2" key="1">
    <citation type="submission" date="2021-06" db="EMBL/GenBank/DDBJ databases">
        <authorList>
            <person name="Palmer J.M."/>
        </authorList>
    </citation>
    <scope>NUCLEOTIDE SEQUENCE [LARGE SCALE GENOMIC DNA]</scope>
    <source>
        <strain evidence="1 2">XR_2019</strain>
        <tissue evidence="1">Muscle</tissue>
    </source>
</reference>